<dbReference type="Proteomes" id="UP000078200">
    <property type="component" value="Unassembled WGS sequence"/>
</dbReference>
<evidence type="ECO:0000256" key="1">
    <source>
        <dbReference type="SAM" id="Phobius"/>
    </source>
</evidence>
<name>A0A1A9VNS2_GLOAU</name>
<evidence type="ECO:0000313" key="2">
    <source>
        <dbReference type="EnsemblMetazoa" id="GAUT042869-PA"/>
    </source>
</evidence>
<keyword evidence="1" id="KW-1133">Transmembrane helix</keyword>
<dbReference type="EnsemblMetazoa" id="GAUT042869-RA">
    <property type="protein sequence ID" value="GAUT042869-PA"/>
    <property type="gene ID" value="GAUT042869"/>
</dbReference>
<protein>
    <submittedName>
        <fullName evidence="2">Uncharacterized protein</fullName>
    </submittedName>
</protein>
<keyword evidence="1" id="KW-0812">Transmembrane</keyword>
<evidence type="ECO:0000313" key="3">
    <source>
        <dbReference type="Proteomes" id="UP000078200"/>
    </source>
</evidence>
<feature type="transmembrane region" description="Helical" evidence="1">
    <location>
        <begin position="14"/>
        <end position="40"/>
    </location>
</feature>
<accession>A0A1A9VNS2</accession>
<dbReference type="AlphaFoldDB" id="A0A1A9VNS2"/>
<sequence>MTCEFFNRPVCELYGLTIGLILTLVSCTIIMIFSVIAVAVENVPAAIAIMPAQAISGAIGRAKAANGTHAAPRLTAAEALFAACIDKPLGLCPQFRLGEQSIEVDVFFPVQPAHLGHP</sequence>
<proteinExistence type="predicted"/>
<keyword evidence="1" id="KW-0472">Membrane</keyword>
<keyword evidence="3" id="KW-1185">Reference proteome</keyword>
<organism evidence="2 3">
    <name type="scientific">Glossina austeni</name>
    <name type="common">Savannah tsetse fly</name>
    <dbReference type="NCBI Taxonomy" id="7395"/>
    <lineage>
        <taxon>Eukaryota</taxon>
        <taxon>Metazoa</taxon>
        <taxon>Ecdysozoa</taxon>
        <taxon>Arthropoda</taxon>
        <taxon>Hexapoda</taxon>
        <taxon>Insecta</taxon>
        <taxon>Pterygota</taxon>
        <taxon>Neoptera</taxon>
        <taxon>Endopterygota</taxon>
        <taxon>Diptera</taxon>
        <taxon>Brachycera</taxon>
        <taxon>Muscomorpha</taxon>
        <taxon>Hippoboscoidea</taxon>
        <taxon>Glossinidae</taxon>
        <taxon>Glossina</taxon>
    </lineage>
</organism>
<reference evidence="2" key="1">
    <citation type="submission" date="2020-05" db="UniProtKB">
        <authorList>
            <consortium name="EnsemblMetazoa"/>
        </authorList>
    </citation>
    <scope>IDENTIFICATION</scope>
    <source>
        <strain evidence="2">TTRI</strain>
    </source>
</reference>
<dbReference type="VEuPathDB" id="VectorBase:GAUT042869"/>